<dbReference type="PANTHER" id="PTHR11709">
    <property type="entry name" value="MULTI-COPPER OXIDASE"/>
    <property type="match status" value="1"/>
</dbReference>
<feature type="domain" description="Plastocyanin-like" evidence="8">
    <location>
        <begin position="85"/>
        <end position="194"/>
    </location>
</feature>
<feature type="domain" description="Plastocyanin-like" evidence="7">
    <location>
        <begin position="487"/>
        <end position="646"/>
    </location>
</feature>
<gene>
    <name evidence="9" type="ORF">JYZ213_LOCUS574</name>
    <name evidence="10" type="ORF">OXD698_LOCUS20723</name>
</gene>
<keyword evidence="5" id="KW-0732">Signal</keyword>
<protein>
    <submittedName>
        <fullName evidence="9">Uncharacterized protein</fullName>
    </submittedName>
</protein>
<evidence type="ECO:0000259" key="7">
    <source>
        <dbReference type="Pfam" id="PF07731"/>
    </source>
</evidence>
<dbReference type="InterPro" id="IPR002355">
    <property type="entry name" value="Cu_oxidase_Cu_BS"/>
</dbReference>
<dbReference type="InterPro" id="IPR011707">
    <property type="entry name" value="Cu-oxidase-like_N"/>
</dbReference>
<comment type="similarity">
    <text evidence="1">Belongs to the multicopper oxidase family.</text>
</comment>
<evidence type="ECO:0000313" key="11">
    <source>
        <dbReference type="Proteomes" id="UP000663845"/>
    </source>
</evidence>
<evidence type="ECO:0000256" key="4">
    <source>
        <dbReference type="ARBA" id="ARBA00023008"/>
    </source>
</evidence>
<evidence type="ECO:0000256" key="1">
    <source>
        <dbReference type="ARBA" id="ARBA00010609"/>
    </source>
</evidence>
<evidence type="ECO:0000256" key="2">
    <source>
        <dbReference type="ARBA" id="ARBA00022723"/>
    </source>
</evidence>
<dbReference type="Proteomes" id="UP000663844">
    <property type="component" value="Unassembled WGS sequence"/>
</dbReference>
<dbReference type="Gene3D" id="2.60.40.420">
    <property type="entry name" value="Cupredoxins - blue copper proteins"/>
    <property type="match status" value="3"/>
</dbReference>
<dbReference type="EMBL" id="CAJOAZ010001663">
    <property type="protein sequence ID" value="CAF3841772.1"/>
    <property type="molecule type" value="Genomic_DNA"/>
</dbReference>
<evidence type="ECO:0000313" key="9">
    <source>
        <dbReference type="EMBL" id="CAF0723857.1"/>
    </source>
</evidence>
<dbReference type="InterPro" id="IPR001117">
    <property type="entry name" value="Cu-oxidase_2nd"/>
</dbReference>
<dbReference type="GO" id="GO:0016491">
    <property type="term" value="F:oxidoreductase activity"/>
    <property type="evidence" value="ECO:0007669"/>
    <property type="project" value="UniProtKB-KW"/>
</dbReference>
<feature type="signal peptide" evidence="5">
    <location>
        <begin position="1"/>
        <end position="21"/>
    </location>
</feature>
<dbReference type="InterPro" id="IPR033138">
    <property type="entry name" value="Cu_oxidase_CS"/>
</dbReference>
<accession>A0A813MI01</accession>
<evidence type="ECO:0000259" key="8">
    <source>
        <dbReference type="Pfam" id="PF07732"/>
    </source>
</evidence>
<comment type="caution">
    <text evidence="9">The sequence shown here is derived from an EMBL/GenBank/DDBJ whole genome shotgun (WGS) entry which is preliminary data.</text>
</comment>
<reference evidence="9" key="1">
    <citation type="submission" date="2021-02" db="EMBL/GenBank/DDBJ databases">
        <authorList>
            <person name="Nowell W R."/>
        </authorList>
    </citation>
    <scope>NUCLEOTIDE SEQUENCE</scope>
</reference>
<dbReference type="PROSITE" id="PS00080">
    <property type="entry name" value="MULTICOPPER_OXIDASE2"/>
    <property type="match status" value="1"/>
</dbReference>
<feature type="domain" description="Plastocyanin-like" evidence="6">
    <location>
        <begin position="257"/>
        <end position="389"/>
    </location>
</feature>
<keyword evidence="3" id="KW-0560">Oxidoreductase</keyword>
<evidence type="ECO:0000256" key="5">
    <source>
        <dbReference type="SAM" id="SignalP"/>
    </source>
</evidence>
<dbReference type="InterPro" id="IPR045087">
    <property type="entry name" value="Cu-oxidase_fam"/>
</dbReference>
<name>A0A813MI01_9BILA</name>
<evidence type="ECO:0000256" key="3">
    <source>
        <dbReference type="ARBA" id="ARBA00023002"/>
    </source>
</evidence>
<dbReference type="AlphaFoldDB" id="A0A813MI01"/>
<dbReference type="PANTHER" id="PTHR11709:SF394">
    <property type="entry name" value="FI03373P-RELATED"/>
    <property type="match status" value="1"/>
</dbReference>
<keyword evidence="4" id="KW-0186">Copper</keyword>
<dbReference type="SUPFAM" id="SSF49503">
    <property type="entry name" value="Cupredoxins"/>
    <property type="match status" value="3"/>
</dbReference>
<dbReference type="Pfam" id="PF07731">
    <property type="entry name" value="Cu-oxidase_2"/>
    <property type="match status" value="1"/>
</dbReference>
<dbReference type="PROSITE" id="PS00079">
    <property type="entry name" value="MULTICOPPER_OXIDASE1"/>
    <property type="match status" value="2"/>
</dbReference>
<dbReference type="Pfam" id="PF07732">
    <property type="entry name" value="Cu-oxidase_3"/>
    <property type="match status" value="1"/>
</dbReference>
<proteinExistence type="inferred from homology"/>
<organism evidence="9 11">
    <name type="scientific">Adineta steineri</name>
    <dbReference type="NCBI Taxonomy" id="433720"/>
    <lineage>
        <taxon>Eukaryota</taxon>
        <taxon>Metazoa</taxon>
        <taxon>Spiralia</taxon>
        <taxon>Gnathifera</taxon>
        <taxon>Rotifera</taxon>
        <taxon>Eurotatoria</taxon>
        <taxon>Bdelloidea</taxon>
        <taxon>Adinetida</taxon>
        <taxon>Adinetidae</taxon>
        <taxon>Adineta</taxon>
    </lineage>
</organism>
<dbReference type="InterPro" id="IPR011706">
    <property type="entry name" value="Cu-oxidase_C"/>
</dbReference>
<dbReference type="EMBL" id="CAJNOG010000002">
    <property type="protein sequence ID" value="CAF0723857.1"/>
    <property type="molecule type" value="Genomic_DNA"/>
</dbReference>
<keyword evidence="2" id="KW-0479">Metal-binding</keyword>
<sequence length="677" mass="76860">MNCLLSAGLILLIIFHEGIDALELFDPYKDNEICSTSMPICSFELRATTSMTMFYKNLFRVVSTDNGTLHHYDNPNQTFSMTDIITSDGYPKLVYVFNNSLPGPVLHVYQNQIVRIRIFNDFASESLSVHFHGIRQLNTPESDGIGRLTQLSILPGSSFLHEFTAMDLGTFWYHSHVHSQTAMGLMGGFIVHPRTMPDKEVLGEFVLLLNDWQHFYTSEQHHLLIESGQFYPNDLESLTQSGTIDFFQAVDGSRAAEALVTSILVNGRGQYIDPRNETKGLSTTPLEYLKIDSVENNSIYRLRLINGGSVFSLRFSIDKHLLQVIASDGLPFAQPMIVEQLIIGLGERYDVIIGNLSKIDTNINYWIRVDTMDKNNNIRWHGRAILQYAKTNEMPTSERQNCSVSQPCRILNCPFSQYGPNENSKGSSFICLTPLNVSTHDDYLDHDLLHQTIPINIKQTLSLTMVEHQNDRAGFESFNYIGMKYPSMTEPILFKPRQARELLSCSNQSLDGDSGEKCYHNIVAQYNDIIEILLVNHDDDQHPIHLHGSYFHIVEQGLAQLNQTTGEFIANNPNVICNEHAICIYNQTSANSTTNNMRLVKDTVQLPKGGYMRIRFRAQNPGVWLLHCHTEPHLDRGMAIVFHIAEDRIPMALSSSSFVRYNHISILFVNLILFLFV</sequence>
<feature type="chain" id="PRO_5036222345" evidence="5">
    <location>
        <begin position="22"/>
        <end position="677"/>
    </location>
</feature>
<dbReference type="GO" id="GO:0005507">
    <property type="term" value="F:copper ion binding"/>
    <property type="evidence" value="ECO:0007669"/>
    <property type="project" value="InterPro"/>
</dbReference>
<dbReference type="Pfam" id="PF00394">
    <property type="entry name" value="Cu-oxidase"/>
    <property type="match status" value="1"/>
</dbReference>
<dbReference type="Proteomes" id="UP000663845">
    <property type="component" value="Unassembled WGS sequence"/>
</dbReference>
<evidence type="ECO:0000313" key="10">
    <source>
        <dbReference type="EMBL" id="CAF3841772.1"/>
    </source>
</evidence>
<dbReference type="InterPro" id="IPR008972">
    <property type="entry name" value="Cupredoxin"/>
</dbReference>
<evidence type="ECO:0000259" key="6">
    <source>
        <dbReference type="Pfam" id="PF00394"/>
    </source>
</evidence>